<accession>A0A6P8YQN6</accession>
<dbReference type="OrthoDB" id="17400at2759"/>
<evidence type="ECO:0000256" key="3">
    <source>
        <dbReference type="ARBA" id="ARBA00004305"/>
    </source>
</evidence>
<evidence type="ECO:0000256" key="7">
    <source>
        <dbReference type="ARBA" id="ARBA00022630"/>
    </source>
</evidence>
<dbReference type="GeneID" id="117644135"/>
<evidence type="ECO:0000256" key="13">
    <source>
        <dbReference type="PIRNR" id="PIRNR000543"/>
    </source>
</evidence>
<keyword evidence="12 13" id="KW-0496">Mitochondrion</keyword>
<organism evidence="16">
    <name type="scientific">Thrips palmi</name>
    <name type="common">Melon thrips</name>
    <dbReference type="NCBI Taxonomy" id="161013"/>
    <lineage>
        <taxon>Eukaryota</taxon>
        <taxon>Metazoa</taxon>
        <taxon>Ecdysozoa</taxon>
        <taxon>Arthropoda</taxon>
        <taxon>Hexapoda</taxon>
        <taxon>Insecta</taxon>
        <taxon>Pterygota</taxon>
        <taxon>Neoptera</taxon>
        <taxon>Paraneoptera</taxon>
        <taxon>Thysanoptera</taxon>
        <taxon>Terebrantia</taxon>
        <taxon>Thripoidea</taxon>
        <taxon>Thripidae</taxon>
        <taxon>Thrips</taxon>
    </lineage>
</organism>
<keyword evidence="9 13" id="KW-0274">FAD</keyword>
<reference evidence="16 17" key="1">
    <citation type="submission" date="2025-04" db="UniProtKB">
        <authorList>
            <consortium name="RefSeq"/>
        </authorList>
    </citation>
    <scope>IDENTIFICATION</scope>
    <source>
        <tissue evidence="16 17">Total insect</tissue>
    </source>
</reference>
<name>A0A6P8YQN6_THRPL</name>
<evidence type="ECO:0000256" key="6">
    <source>
        <dbReference type="ARBA" id="ARBA00022448"/>
    </source>
</evidence>
<comment type="similarity">
    <text evidence="4 13">Belongs to the complex I NDUFA10 subunit family.</text>
</comment>
<dbReference type="CTD" id="42591"/>
<dbReference type="GO" id="GO:0005759">
    <property type="term" value="C:mitochondrial matrix"/>
    <property type="evidence" value="ECO:0007669"/>
    <property type="project" value="UniProtKB-SubCell"/>
</dbReference>
<comment type="cofactor">
    <cofactor evidence="1 13">
        <name>FAD</name>
        <dbReference type="ChEBI" id="CHEBI:57692"/>
    </cofactor>
</comment>
<dbReference type="InterPro" id="IPR050566">
    <property type="entry name" value="Deoxyribonucleoside_kinase"/>
</dbReference>
<evidence type="ECO:0000256" key="8">
    <source>
        <dbReference type="ARBA" id="ARBA00022660"/>
    </source>
</evidence>
<dbReference type="InterPro" id="IPR015828">
    <property type="entry name" value="NDUFA10"/>
</dbReference>
<evidence type="ECO:0000256" key="5">
    <source>
        <dbReference type="ARBA" id="ARBA00017279"/>
    </source>
</evidence>
<dbReference type="PANTHER" id="PTHR10513:SF15">
    <property type="entry name" value="NADH DEHYDROGENASE [UBIQUINONE] 1 ALPHA SUBCOMPLEX SUBUNIT 10, MITOCHONDRIAL"/>
    <property type="match status" value="1"/>
</dbReference>
<evidence type="ECO:0000256" key="9">
    <source>
        <dbReference type="ARBA" id="ARBA00022827"/>
    </source>
</evidence>
<evidence type="ECO:0000259" key="14">
    <source>
        <dbReference type="Pfam" id="PF01712"/>
    </source>
</evidence>
<dbReference type="GO" id="GO:0006120">
    <property type="term" value="P:mitochondrial electron transport, NADH to ubiquinone"/>
    <property type="evidence" value="ECO:0007669"/>
    <property type="project" value="InterPro"/>
</dbReference>
<dbReference type="AlphaFoldDB" id="A0A6P8YQN6"/>
<keyword evidence="11 13" id="KW-0249">Electron transport</keyword>
<comment type="function">
    <text evidence="2 13">Accessory subunit of the mitochondrial membrane respiratory chain NADH dehydrogenase (Complex I), that is believed not to be involved in catalysis. Complex I functions in the transfer of electrons from NADH to the respiratory chain. The immediate electron acceptor for the enzyme is believed to be ubiquinone.</text>
</comment>
<dbReference type="Gene3D" id="3.40.50.300">
    <property type="entry name" value="P-loop containing nucleotide triphosphate hydrolases"/>
    <property type="match status" value="1"/>
</dbReference>
<dbReference type="KEGG" id="tpal:117644135"/>
<dbReference type="InterPro" id="IPR031314">
    <property type="entry name" value="DNK_dom"/>
</dbReference>
<sequence length="390" mass="45516">MSALRLIRPLGRSLRCQPSEQLLGRNVNVSRVLCAFITSKANMGAYQRPAPFPYKEKKYNYWHQYFDRTVDRFDENTKVLVVDGPIGAGKTTFAKQLAADLDMLYVPEADFDMFYLNAYGADLRSLNSKLSPNAQFVDVKEFYRNPKHVNSGVMQVQMQEIRFDQYIDALAHLLNTGQGVVLDRSIYSDFVFMEAMYESGYMTKQIKAYYEEQYKSMKIMLKQPHLVIYLDVPVSIVQKRIKERNRDWEVNSSVLTEKYLGAIDRVYKEKFLKEMSLKSEVLVYDWSNFGDVEVVVEDIERLDMSESPYEKRFEDWKVQKDREFAYMRWEYTNNKEALKDQAEPGYLFPEMMFTSDEASQVLALMKGLPGGKYTEGYDPRAGDSVLFKLK</sequence>
<evidence type="ECO:0000313" key="17">
    <source>
        <dbReference type="RefSeq" id="XP_034239267.1"/>
    </source>
</evidence>
<evidence type="ECO:0000256" key="1">
    <source>
        <dbReference type="ARBA" id="ARBA00001974"/>
    </source>
</evidence>
<gene>
    <name evidence="16 17" type="primary">LOC117644135</name>
</gene>
<dbReference type="RefSeq" id="XP_034239267.1">
    <property type="nucleotide sequence ID" value="XM_034383376.1"/>
</dbReference>
<evidence type="ECO:0000256" key="11">
    <source>
        <dbReference type="ARBA" id="ARBA00022982"/>
    </source>
</evidence>
<dbReference type="RefSeq" id="XP_034239266.1">
    <property type="nucleotide sequence ID" value="XM_034383375.1"/>
</dbReference>
<dbReference type="Proteomes" id="UP000515158">
    <property type="component" value="Unplaced"/>
</dbReference>
<evidence type="ECO:0000313" key="15">
    <source>
        <dbReference type="Proteomes" id="UP000515158"/>
    </source>
</evidence>
<comment type="subcellular location">
    <subcellularLocation>
        <location evidence="3 13">Mitochondrion matrix</location>
    </subcellularLocation>
</comment>
<evidence type="ECO:0000256" key="2">
    <source>
        <dbReference type="ARBA" id="ARBA00003195"/>
    </source>
</evidence>
<dbReference type="SUPFAM" id="SSF52540">
    <property type="entry name" value="P-loop containing nucleoside triphosphate hydrolases"/>
    <property type="match status" value="1"/>
</dbReference>
<dbReference type="PANTHER" id="PTHR10513">
    <property type="entry name" value="DEOXYNUCLEOSIDE KINASE"/>
    <property type="match status" value="1"/>
</dbReference>
<dbReference type="Pfam" id="PF01712">
    <property type="entry name" value="dNK"/>
    <property type="match status" value="1"/>
</dbReference>
<evidence type="ECO:0000256" key="12">
    <source>
        <dbReference type="ARBA" id="ARBA00023128"/>
    </source>
</evidence>
<feature type="domain" description="Deoxynucleoside kinase" evidence="14">
    <location>
        <begin position="80"/>
        <end position="299"/>
    </location>
</feature>
<proteinExistence type="inferred from homology"/>
<evidence type="ECO:0000313" key="16">
    <source>
        <dbReference type="RefSeq" id="XP_034239266.1"/>
    </source>
</evidence>
<keyword evidence="6 13" id="KW-0813">Transport</keyword>
<keyword evidence="10" id="KW-0809">Transit peptide</keyword>
<keyword evidence="8 13" id="KW-0679">Respiratory chain</keyword>
<dbReference type="PIRSF" id="PIRSF000543">
    <property type="entry name" value="NADH_UQ_42KD"/>
    <property type="match status" value="1"/>
</dbReference>
<keyword evidence="7 13" id="KW-0285">Flavoprotein</keyword>
<protein>
    <recommendedName>
        <fullName evidence="5 13">NADH dehydrogenase [ubiquinone] 1 alpha subcomplex subunit 10, mitochondrial</fullName>
    </recommendedName>
</protein>
<evidence type="ECO:0000256" key="4">
    <source>
        <dbReference type="ARBA" id="ARBA00008606"/>
    </source>
</evidence>
<dbReference type="InterPro" id="IPR027417">
    <property type="entry name" value="P-loop_NTPase"/>
</dbReference>
<evidence type="ECO:0000256" key="10">
    <source>
        <dbReference type="ARBA" id="ARBA00022946"/>
    </source>
</evidence>
<keyword evidence="15" id="KW-1185">Reference proteome</keyword>